<reference evidence="4" key="1">
    <citation type="journal article" date="2019" name="Int. J. Syst. Evol. Microbiol.">
        <title>The Global Catalogue of Microorganisms (GCM) 10K type strain sequencing project: providing services to taxonomists for standard genome sequencing and annotation.</title>
        <authorList>
            <consortium name="The Broad Institute Genomics Platform"/>
            <consortium name="The Broad Institute Genome Sequencing Center for Infectious Disease"/>
            <person name="Wu L."/>
            <person name="Ma J."/>
        </authorList>
    </citation>
    <scope>NUCLEOTIDE SEQUENCE [LARGE SCALE GENOMIC DNA]</scope>
    <source>
        <strain evidence="4">JCM 4816</strain>
    </source>
</reference>
<evidence type="ECO:0000259" key="1">
    <source>
        <dbReference type="Pfam" id="PF06742"/>
    </source>
</evidence>
<dbReference type="InterPro" id="IPR037049">
    <property type="entry name" value="DUF1214_C_sf"/>
</dbReference>
<dbReference type="Gene3D" id="2.60.120.600">
    <property type="entry name" value="Domain of unknown function DUF1214, C-terminal domain"/>
    <property type="match status" value="1"/>
</dbReference>
<dbReference type="EMBL" id="JBHSQJ010000005">
    <property type="protein sequence ID" value="MFC5905861.1"/>
    <property type="molecule type" value="Genomic_DNA"/>
</dbReference>
<dbReference type="PANTHER" id="PTHR36509">
    <property type="entry name" value="BLL3101 PROTEIN"/>
    <property type="match status" value="1"/>
</dbReference>
<dbReference type="Pfam" id="PF06742">
    <property type="entry name" value="DUF1214"/>
    <property type="match status" value="1"/>
</dbReference>
<evidence type="ECO:0000313" key="4">
    <source>
        <dbReference type="Proteomes" id="UP001596174"/>
    </source>
</evidence>
<proteinExistence type="predicted"/>
<feature type="domain" description="DUF1254" evidence="2">
    <location>
        <begin position="46"/>
        <end position="174"/>
    </location>
</feature>
<dbReference type="InterPro" id="IPR010621">
    <property type="entry name" value="DUF1214"/>
</dbReference>
<dbReference type="Pfam" id="PF06863">
    <property type="entry name" value="DUF1254"/>
    <property type="match status" value="1"/>
</dbReference>
<comment type="caution">
    <text evidence="3">The sequence shown here is derived from an EMBL/GenBank/DDBJ whole genome shotgun (WGS) entry which is preliminary data.</text>
</comment>
<dbReference type="Gene3D" id="2.60.40.1610">
    <property type="entry name" value="Domain of unknown function DUF1254"/>
    <property type="match status" value="1"/>
</dbReference>
<protein>
    <submittedName>
        <fullName evidence="3">DUF1254 domain-containing protein</fullName>
    </submittedName>
</protein>
<name>A0ABW1FW60_9ACTN</name>
<dbReference type="InterPro" id="IPR010679">
    <property type="entry name" value="DUF1254"/>
</dbReference>
<dbReference type="PANTHER" id="PTHR36509:SF2">
    <property type="entry name" value="BLL3101 PROTEIN"/>
    <property type="match status" value="1"/>
</dbReference>
<organism evidence="3 4">
    <name type="scientific">Streptacidiphilus monticola</name>
    <dbReference type="NCBI Taxonomy" id="2161674"/>
    <lineage>
        <taxon>Bacteria</taxon>
        <taxon>Bacillati</taxon>
        <taxon>Actinomycetota</taxon>
        <taxon>Actinomycetes</taxon>
        <taxon>Kitasatosporales</taxon>
        <taxon>Streptomycetaceae</taxon>
        <taxon>Streptacidiphilus</taxon>
    </lineage>
</organism>
<dbReference type="InterPro" id="IPR037050">
    <property type="entry name" value="DUF1254_sf"/>
</dbReference>
<feature type="domain" description="DUF1214" evidence="1">
    <location>
        <begin position="312"/>
        <end position="419"/>
    </location>
</feature>
<dbReference type="Proteomes" id="UP001596174">
    <property type="component" value="Unassembled WGS sequence"/>
</dbReference>
<evidence type="ECO:0000259" key="2">
    <source>
        <dbReference type="Pfam" id="PF06863"/>
    </source>
</evidence>
<gene>
    <name evidence="3" type="ORF">ACFP3V_01325</name>
</gene>
<accession>A0ABW1FW60</accession>
<dbReference type="RefSeq" id="WP_380578707.1">
    <property type="nucleotide sequence ID" value="NZ_JBHSQJ010000005.1"/>
</dbReference>
<sequence length="435" mass="47359">MSMLSADPRTLAREAYTYLYPLVMMDVTRRQCSSPLAAEKPGYGLPNQFHHLREFPSAEFRAVVRPNFDTLYSNAWLDLTGGPVELHVSDTGDRYYMLPLMDMWTDVFATIGQRTTGTGDQDYLIVGPDHDDTAPAGVTLLRAPTPYVWIIGRTQTNGLADYEAVWEVQDGYTLNAVPPRGYELDDQIDVTADALALVNKFGAVEFFTWASQALAANPPHAADFSMLARIANLGIVRGRKFDPGRFTEADLAEIEAGAQEALADILGSMAGFGTAANGWRTSLDTMGVYGNSYFKRAVVAAGGLGANPPEDAVYPVLAVDADGDPVNGGHDYLLRFEADAMPPAGAFWSVTMYDGEGYQVANEINRFALGDRDDLAYDEQDGSLTLYISQYNPGPDRESNWLPAPAGPLGITMRLYAPRPEVLDGTWNPPSVAKA</sequence>
<dbReference type="SUPFAM" id="SSF160935">
    <property type="entry name" value="VPA0735-like"/>
    <property type="match status" value="1"/>
</dbReference>
<evidence type="ECO:0000313" key="3">
    <source>
        <dbReference type="EMBL" id="MFC5905861.1"/>
    </source>
</evidence>
<keyword evidence="4" id="KW-1185">Reference proteome</keyword>